<evidence type="ECO:0000256" key="5">
    <source>
        <dbReference type="ARBA" id="ARBA00023010"/>
    </source>
</evidence>
<name>A0A2T7PDK1_POMCA</name>
<comment type="caution">
    <text evidence="9">The sequence shown here is derived from an EMBL/GenBank/DDBJ whole genome shotgun (WGS) entry which is preliminary data.</text>
</comment>
<evidence type="ECO:0000256" key="2">
    <source>
        <dbReference type="ARBA" id="ARBA00022448"/>
    </source>
</evidence>
<dbReference type="GO" id="GO:0000055">
    <property type="term" value="P:ribosomal large subunit export from nucleus"/>
    <property type="evidence" value="ECO:0007669"/>
    <property type="project" value="InterPro"/>
</dbReference>
<dbReference type="Pfam" id="PF10168">
    <property type="entry name" value="Nup88"/>
    <property type="match status" value="1"/>
</dbReference>
<dbReference type="GO" id="GO:0005643">
    <property type="term" value="C:nuclear pore"/>
    <property type="evidence" value="ECO:0007669"/>
    <property type="project" value="UniProtKB-SubCell"/>
</dbReference>
<evidence type="ECO:0000313" key="9">
    <source>
        <dbReference type="EMBL" id="PVD31490.1"/>
    </source>
</evidence>
<dbReference type="PANTHER" id="PTHR13257">
    <property type="entry name" value="NUCLEOPORIN NUP84-RELATED"/>
    <property type="match status" value="1"/>
</dbReference>
<organism evidence="9 10">
    <name type="scientific">Pomacea canaliculata</name>
    <name type="common">Golden apple snail</name>
    <dbReference type="NCBI Taxonomy" id="400727"/>
    <lineage>
        <taxon>Eukaryota</taxon>
        <taxon>Metazoa</taxon>
        <taxon>Spiralia</taxon>
        <taxon>Lophotrochozoa</taxon>
        <taxon>Mollusca</taxon>
        <taxon>Gastropoda</taxon>
        <taxon>Caenogastropoda</taxon>
        <taxon>Architaenioglossa</taxon>
        <taxon>Ampullarioidea</taxon>
        <taxon>Ampullariidae</taxon>
        <taxon>Pomacea</taxon>
    </lineage>
</organism>
<dbReference type="GO" id="GO:0017056">
    <property type="term" value="F:structural constituent of nuclear pore"/>
    <property type="evidence" value="ECO:0007669"/>
    <property type="project" value="InterPro"/>
</dbReference>
<evidence type="ECO:0000256" key="7">
    <source>
        <dbReference type="ARBA" id="ARBA00023242"/>
    </source>
</evidence>
<evidence type="ECO:0000256" key="4">
    <source>
        <dbReference type="ARBA" id="ARBA00022927"/>
    </source>
</evidence>
<dbReference type="InterPro" id="IPR037700">
    <property type="entry name" value="NUP88/NUP82"/>
</dbReference>
<evidence type="ECO:0000256" key="1">
    <source>
        <dbReference type="ARBA" id="ARBA00004567"/>
    </source>
</evidence>
<dbReference type="InterPro" id="IPR019321">
    <property type="entry name" value="Nucleoporin_Nup88"/>
</dbReference>
<dbReference type="GO" id="GO:0006406">
    <property type="term" value="P:mRNA export from nucleus"/>
    <property type="evidence" value="ECO:0007669"/>
    <property type="project" value="TreeGrafter"/>
</dbReference>
<dbReference type="GO" id="GO:0006606">
    <property type="term" value="P:protein import into nucleus"/>
    <property type="evidence" value="ECO:0007669"/>
    <property type="project" value="TreeGrafter"/>
</dbReference>
<keyword evidence="10" id="KW-1185">Reference proteome</keyword>
<proteinExistence type="predicted"/>
<dbReference type="PANTHER" id="PTHR13257:SF0">
    <property type="entry name" value="NUCLEAR PORE COMPLEX PROTEIN NUP88"/>
    <property type="match status" value="1"/>
</dbReference>
<keyword evidence="6" id="KW-0906">Nuclear pore complex</keyword>
<protein>
    <submittedName>
        <fullName evidence="9">Uncharacterized protein</fullName>
    </submittedName>
</protein>
<evidence type="ECO:0000313" key="10">
    <source>
        <dbReference type="Proteomes" id="UP000245119"/>
    </source>
</evidence>
<evidence type="ECO:0000256" key="8">
    <source>
        <dbReference type="SAM" id="Coils"/>
    </source>
</evidence>
<dbReference type="EMBL" id="PZQS01000004">
    <property type="protein sequence ID" value="PVD31490.1"/>
    <property type="molecule type" value="Genomic_DNA"/>
</dbReference>
<evidence type="ECO:0000256" key="3">
    <source>
        <dbReference type="ARBA" id="ARBA00022816"/>
    </source>
</evidence>
<dbReference type="Proteomes" id="UP000245119">
    <property type="component" value="Linkage Group LG4"/>
</dbReference>
<reference evidence="9 10" key="1">
    <citation type="submission" date="2018-04" db="EMBL/GenBank/DDBJ databases">
        <title>The genome of golden apple snail Pomacea canaliculata provides insight into stress tolerance and invasive adaptation.</title>
        <authorList>
            <person name="Liu C."/>
            <person name="Liu B."/>
            <person name="Ren Y."/>
            <person name="Zhang Y."/>
            <person name="Wang H."/>
            <person name="Li S."/>
            <person name="Jiang F."/>
            <person name="Yin L."/>
            <person name="Zhang G."/>
            <person name="Qian W."/>
            <person name="Fan W."/>
        </authorList>
    </citation>
    <scope>NUCLEOTIDE SEQUENCE [LARGE SCALE GENOMIC DNA]</scope>
    <source>
        <strain evidence="9">SZHN2017</strain>
        <tissue evidence="9">Muscle</tissue>
    </source>
</reference>
<evidence type="ECO:0000256" key="6">
    <source>
        <dbReference type="ARBA" id="ARBA00023132"/>
    </source>
</evidence>
<keyword evidence="3" id="KW-0509">mRNA transport</keyword>
<keyword evidence="8" id="KW-0175">Coiled coil</keyword>
<keyword evidence="5" id="KW-0811">Translocation</keyword>
<gene>
    <name evidence="9" type="ORF">C0Q70_06902</name>
</gene>
<keyword evidence="7" id="KW-0539">Nucleus</keyword>
<sequence length="186" mass="22202">MSSEACYKLLVRVTQVLREEYIQKQEHARHEVETRVEFLRHQKEQQLRELQELEETKENVTEKAEHIAERLELCHDNNVNLLRRLESIMRKIQSRVPVLSSAEKEMKEELKQLEERVKEYSINLKQLHKKLEYQQGYLGQPKIISQESSVIQPQQLNNIKNILHEEGDEIGHLMKQISQLKMEINL</sequence>
<dbReference type="STRING" id="400727.A0A2T7PDK1"/>
<dbReference type="OrthoDB" id="341482at2759"/>
<dbReference type="GO" id="GO:0000056">
    <property type="term" value="P:ribosomal small subunit export from nucleus"/>
    <property type="evidence" value="ECO:0007669"/>
    <property type="project" value="InterPro"/>
</dbReference>
<keyword evidence="2" id="KW-0813">Transport</keyword>
<keyword evidence="4" id="KW-0653">Protein transport</keyword>
<feature type="coiled-coil region" evidence="8">
    <location>
        <begin position="96"/>
        <end position="130"/>
    </location>
</feature>
<dbReference type="AlphaFoldDB" id="A0A2T7PDK1"/>
<accession>A0A2T7PDK1</accession>
<feature type="coiled-coil region" evidence="8">
    <location>
        <begin position="22"/>
        <end position="70"/>
    </location>
</feature>
<comment type="subcellular location">
    <subcellularLocation>
        <location evidence="1">Nucleus</location>
        <location evidence="1">Nuclear pore complex</location>
    </subcellularLocation>
</comment>